<name>A0A8H4ETI8_GIGMA</name>
<keyword evidence="2" id="KW-0677">Repeat</keyword>
<protein>
    <submittedName>
        <fullName evidence="5">Galactose oxidase</fullName>
    </submittedName>
</protein>
<keyword evidence="3" id="KW-0472">Membrane</keyword>
<feature type="signal peptide" evidence="4">
    <location>
        <begin position="1"/>
        <end position="20"/>
    </location>
</feature>
<evidence type="ECO:0000256" key="1">
    <source>
        <dbReference type="ARBA" id="ARBA00022441"/>
    </source>
</evidence>
<evidence type="ECO:0000256" key="4">
    <source>
        <dbReference type="SAM" id="SignalP"/>
    </source>
</evidence>
<reference evidence="5 6" key="1">
    <citation type="journal article" date="2019" name="Environ. Microbiol.">
        <title>At the nexus of three kingdoms: the genome of the mycorrhizal fungus Gigaspora margarita provides insights into plant, endobacterial and fungal interactions.</title>
        <authorList>
            <person name="Venice F."/>
            <person name="Ghignone S."/>
            <person name="Salvioli di Fossalunga A."/>
            <person name="Amselem J."/>
            <person name="Novero M."/>
            <person name="Xianan X."/>
            <person name="Sedzielewska Toro K."/>
            <person name="Morin E."/>
            <person name="Lipzen A."/>
            <person name="Grigoriev I.V."/>
            <person name="Henrissat B."/>
            <person name="Martin F.M."/>
            <person name="Bonfante P."/>
        </authorList>
    </citation>
    <scope>NUCLEOTIDE SEQUENCE [LARGE SCALE GENOMIC DNA]</scope>
    <source>
        <strain evidence="5 6">BEG34</strain>
    </source>
</reference>
<evidence type="ECO:0000256" key="3">
    <source>
        <dbReference type="SAM" id="Phobius"/>
    </source>
</evidence>
<dbReference type="EMBL" id="WTPW01000069">
    <property type="protein sequence ID" value="KAF0552265.1"/>
    <property type="molecule type" value="Genomic_DNA"/>
</dbReference>
<dbReference type="Gene3D" id="2.120.10.80">
    <property type="entry name" value="Kelch-type beta propeller"/>
    <property type="match status" value="2"/>
</dbReference>
<dbReference type="InterPro" id="IPR015915">
    <property type="entry name" value="Kelch-typ_b-propeller"/>
</dbReference>
<keyword evidence="3" id="KW-1133">Transmembrane helix</keyword>
<accession>A0A8H4ETI8</accession>
<keyword evidence="4" id="KW-0732">Signal</keyword>
<dbReference type="PANTHER" id="PTHR46093">
    <property type="entry name" value="ACYL-COA-BINDING DOMAIN-CONTAINING PROTEIN 5"/>
    <property type="match status" value="1"/>
</dbReference>
<keyword evidence="3" id="KW-0812">Transmembrane</keyword>
<evidence type="ECO:0000313" key="5">
    <source>
        <dbReference type="EMBL" id="KAF0552265.1"/>
    </source>
</evidence>
<evidence type="ECO:0000256" key="2">
    <source>
        <dbReference type="ARBA" id="ARBA00022737"/>
    </source>
</evidence>
<dbReference type="AlphaFoldDB" id="A0A8H4ETI8"/>
<organism evidence="5 6">
    <name type="scientific">Gigaspora margarita</name>
    <dbReference type="NCBI Taxonomy" id="4874"/>
    <lineage>
        <taxon>Eukaryota</taxon>
        <taxon>Fungi</taxon>
        <taxon>Fungi incertae sedis</taxon>
        <taxon>Mucoromycota</taxon>
        <taxon>Glomeromycotina</taxon>
        <taxon>Glomeromycetes</taxon>
        <taxon>Diversisporales</taxon>
        <taxon>Gigasporaceae</taxon>
        <taxon>Gigaspora</taxon>
    </lineage>
</organism>
<gene>
    <name evidence="5" type="ORF">F8M41_022222</name>
</gene>
<dbReference type="PANTHER" id="PTHR46093:SF18">
    <property type="entry name" value="FIBRONECTIN TYPE-III DOMAIN-CONTAINING PROTEIN"/>
    <property type="match status" value="1"/>
</dbReference>
<feature type="transmembrane region" description="Helical" evidence="3">
    <location>
        <begin position="379"/>
        <end position="404"/>
    </location>
</feature>
<dbReference type="OrthoDB" id="432528at2759"/>
<dbReference type="Pfam" id="PF24681">
    <property type="entry name" value="Kelch_KLHDC2_KLHL20_DRC7"/>
    <property type="match status" value="1"/>
</dbReference>
<feature type="chain" id="PRO_5034150328" evidence="4">
    <location>
        <begin position="21"/>
        <end position="431"/>
    </location>
</feature>
<evidence type="ECO:0000313" key="6">
    <source>
        <dbReference type="Proteomes" id="UP000439903"/>
    </source>
</evidence>
<proteinExistence type="predicted"/>
<sequence>MIKSFIIIIIYFFIINGVNTFVPSPRAEQAALLVNNKIYVYGGVNERTKLSDFFYLDISSSFIINNITSMPWVNITPPTGLSVRTSSAACIYGKNKNQIVYIGGDAIVGDNFTTVYDITTQQWSIPKTSASFTSNRKLIQCVVSEDDIYVYGGLENVYDMIKLDTLNLSWTEFSPGPVAPIGVQSYRAILLNNASILYIGGQPGGDVPTLPYSSFDKLSMYNINNSTWSLITTSGNIPPSRYDHGAVYIPQYNQILIFYGIPISLNMSIVALDTVKFEWSIPTIKNVGGPTDGLRRFISILIETYVFIAFGSFDINGQNCTNNFFLLDVSQKNNYEWATLYDPTKQFKQPPPTTNTTSVTPTISPYNNNATPNIYTNNIGAIIGVGFAAIAGIIVLSTAAVLIVKRYGYPLPHFAPREKSSNDPNNEVFLD</sequence>
<keyword evidence="6" id="KW-1185">Reference proteome</keyword>
<dbReference type="Proteomes" id="UP000439903">
    <property type="component" value="Unassembled WGS sequence"/>
</dbReference>
<keyword evidence="1" id="KW-0880">Kelch repeat</keyword>
<comment type="caution">
    <text evidence="5">The sequence shown here is derived from an EMBL/GenBank/DDBJ whole genome shotgun (WGS) entry which is preliminary data.</text>
</comment>
<dbReference type="SUPFAM" id="SSF117281">
    <property type="entry name" value="Kelch motif"/>
    <property type="match status" value="1"/>
</dbReference>